<dbReference type="HOGENOM" id="CLU_1633025_0_0_0"/>
<organism evidence="2 3">
    <name type="scientific">Gemmatirosa kalamazoonensis</name>
    <dbReference type="NCBI Taxonomy" id="861299"/>
    <lineage>
        <taxon>Bacteria</taxon>
        <taxon>Pseudomonadati</taxon>
        <taxon>Gemmatimonadota</taxon>
        <taxon>Gemmatimonadia</taxon>
        <taxon>Gemmatimonadales</taxon>
        <taxon>Gemmatimonadaceae</taxon>
        <taxon>Gemmatirosa</taxon>
    </lineage>
</organism>
<dbReference type="InParanoid" id="W0RST8"/>
<keyword evidence="2" id="KW-0808">Transferase</keyword>
<dbReference type="OrthoDB" id="9797989at2"/>
<dbReference type="PROSITE" id="PS51186">
    <property type="entry name" value="GNAT"/>
    <property type="match status" value="1"/>
</dbReference>
<dbReference type="EMBL" id="CP007130">
    <property type="protein sequence ID" value="AHG93537.1"/>
    <property type="molecule type" value="Genomic_DNA"/>
</dbReference>
<dbReference type="RefSeq" id="WP_025414838.1">
    <property type="nucleotide sequence ID" value="NZ_CP007130.1"/>
</dbReference>
<dbReference type="AlphaFoldDB" id="W0RST8"/>
<dbReference type="CDD" id="cd04301">
    <property type="entry name" value="NAT_SF"/>
    <property type="match status" value="1"/>
</dbReference>
<dbReference type="Proteomes" id="UP000019151">
    <property type="component" value="Plasmid 2"/>
</dbReference>
<dbReference type="Pfam" id="PF00583">
    <property type="entry name" value="Acetyltransf_1"/>
    <property type="match status" value="1"/>
</dbReference>
<evidence type="ECO:0000259" key="1">
    <source>
        <dbReference type="PROSITE" id="PS51186"/>
    </source>
</evidence>
<protein>
    <submittedName>
        <fullName evidence="2">GCN5-related N-acetyltransferase</fullName>
    </submittedName>
</protein>
<proteinExistence type="predicted"/>
<dbReference type="GO" id="GO:0016747">
    <property type="term" value="F:acyltransferase activity, transferring groups other than amino-acyl groups"/>
    <property type="evidence" value="ECO:0007669"/>
    <property type="project" value="InterPro"/>
</dbReference>
<accession>W0RST8</accession>
<dbReference type="InterPro" id="IPR016181">
    <property type="entry name" value="Acyl_CoA_acyltransferase"/>
</dbReference>
<dbReference type="Gene3D" id="3.40.630.30">
    <property type="match status" value="1"/>
</dbReference>
<dbReference type="InterPro" id="IPR000182">
    <property type="entry name" value="GNAT_dom"/>
</dbReference>
<evidence type="ECO:0000313" key="3">
    <source>
        <dbReference type="Proteomes" id="UP000019151"/>
    </source>
</evidence>
<sequence length="162" mass="17144">MCLDANWRIVDDAAAQEVDLASLPQVSADGYRYAVTHAFRAQTGVPGVVYEMVREADEEPIGCVTLLLSDDEDAVMHVGHMGCSIRPEHRSQGHTTRLIRALAPVMWARGIGDLILGSAVGHASHYQSIGATGAMLIGEQFGDGSNCGALFRLSRPASPAGG</sequence>
<keyword evidence="3" id="KW-1185">Reference proteome</keyword>
<dbReference type="KEGG" id="gba:J421_6002"/>
<geneLocation type="plasmid" evidence="2 3">
    <name>2</name>
</geneLocation>
<reference evidence="2 3" key="1">
    <citation type="journal article" date="2014" name="Genome Announc.">
        <title>Genome Sequence and Methylome of Soil Bacterium Gemmatirosa kalamazoonensis KBS708T, a Member of the Rarely Cultivated Gemmatimonadetes Phylum.</title>
        <authorList>
            <person name="Debruyn J.M."/>
            <person name="Radosevich M."/>
            <person name="Wommack K.E."/>
            <person name="Polson S.W."/>
            <person name="Hauser L.J."/>
            <person name="Fawaz M.N."/>
            <person name="Korlach J."/>
            <person name="Tsai Y.C."/>
        </authorList>
    </citation>
    <scope>NUCLEOTIDE SEQUENCE [LARGE SCALE GENOMIC DNA]</scope>
    <source>
        <strain evidence="2 3">KBS708</strain>
        <plasmid evidence="3">Plasmid 2</plasmid>
    </source>
</reference>
<name>W0RST8_9BACT</name>
<keyword evidence="2" id="KW-0614">Plasmid</keyword>
<dbReference type="SUPFAM" id="SSF55729">
    <property type="entry name" value="Acyl-CoA N-acyltransferases (Nat)"/>
    <property type="match status" value="1"/>
</dbReference>
<evidence type="ECO:0000313" key="2">
    <source>
        <dbReference type="EMBL" id="AHG93537.1"/>
    </source>
</evidence>
<gene>
    <name evidence="2" type="ORF">J421_6002</name>
</gene>
<feature type="domain" description="N-acetyltransferase" evidence="1">
    <location>
        <begin position="10"/>
        <end position="156"/>
    </location>
</feature>